<sequence length="494" mass="55588">MTTTFSITSHSNYFKITIVCLTWYVLSSYGAQVTKTILTQFPFPLFLGEFQFLYISFLASVVCFIAYYFPSFYYLFPEGTFPLYHPSDNCINNYDIEDGDIEKNPYFHTKNNLPNNIKNVIVKPSKRLFITVLPLGLFQFVGKFFGHKATSLVPVSTVAGVKTLSPVFVVLGQVLLTKCAGQNYYKNISKYNSIKLNYGILVSLFLIITSVWTIITFDSKNVSEKIHDVAISIVDAPPSTSASSQDGKDPVKVSIIPSMENITSSLISVANSEKNSLRETINSALLETKMTPGVVYATVSMLIFVLQNIYAKSVFTYKSTSHVDDQVGNILLPDKIDIIQSSASNHNNNPDTLLPVFKPRQVKQHYSKSIGNNTNNNYPKYDKMTLMIYISVVGFFLSSVWFLTLEFSQIAKKDNIEIPWKLLFVNGSLHFLQAMIVYYLLGEISTLSYSIANLMKKIIVIIVSWFITSSSVSYLQVVGLLLNGLGLLMYNRYK</sequence>
<feature type="transmembrane region" description="Helical" evidence="5">
    <location>
        <begin position="52"/>
        <end position="76"/>
    </location>
</feature>
<evidence type="ECO:0000256" key="4">
    <source>
        <dbReference type="ARBA" id="ARBA00023136"/>
    </source>
</evidence>
<dbReference type="EMBL" id="UFAJ01000448">
    <property type="protein sequence ID" value="SSD60771.1"/>
    <property type="molecule type" value="Genomic_DNA"/>
</dbReference>
<reference evidence="8" key="1">
    <citation type="submission" date="2018-06" db="EMBL/GenBank/DDBJ databases">
        <authorList>
            <person name="Guldener U."/>
        </authorList>
    </citation>
    <scope>NUCLEOTIDE SEQUENCE [LARGE SCALE GENOMIC DNA]</scope>
    <source>
        <strain evidence="8">UTAD17</strain>
    </source>
</reference>
<evidence type="ECO:0000259" key="6">
    <source>
        <dbReference type="Pfam" id="PF03151"/>
    </source>
</evidence>
<dbReference type="Proteomes" id="UP000262825">
    <property type="component" value="Unassembled WGS sequence"/>
</dbReference>
<dbReference type="InterPro" id="IPR004853">
    <property type="entry name" value="Sugar_P_trans_dom"/>
</dbReference>
<dbReference type="PANTHER" id="PTHR11132">
    <property type="entry name" value="SOLUTE CARRIER FAMILY 35"/>
    <property type="match status" value="1"/>
</dbReference>
<keyword evidence="4 5" id="KW-0472">Membrane</keyword>
<keyword evidence="2 5" id="KW-0812">Transmembrane</keyword>
<feature type="transmembrane region" description="Helical" evidence="5">
    <location>
        <begin position="386"/>
        <end position="403"/>
    </location>
</feature>
<accession>A0A376B834</accession>
<feature type="domain" description="Sugar phosphate transporter" evidence="6">
    <location>
        <begin position="362"/>
        <end position="491"/>
    </location>
</feature>
<name>A0A376B834_9ASCO</name>
<evidence type="ECO:0000256" key="3">
    <source>
        <dbReference type="ARBA" id="ARBA00022989"/>
    </source>
</evidence>
<dbReference type="GO" id="GO:0016020">
    <property type="term" value="C:membrane"/>
    <property type="evidence" value="ECO:0007669"/>
    <property type="project" value="UniProtKB-SubCell"/>
</dbReference>
<evidence type="ECO:0000256" key="2">
    <source>
        <dbReference type="ARBA" id="ARBA00022692"/>
    </source>
</evidence>
<feature type="transmembrane region" description="Helical" evidence="5">
    <location>
        <begin position="196"/>
        <end position="215"/>
    </location>
</feature>
<keyword evidence="3 5" id="KW-1133">Transmembrane helix</keyword>
<comment type="subcellular location">
    <subcellularLocation>
        <location evidence="1">Membrane</location>
        <topology evidence="1">Multi-pass membrane protein</topology>
    </subcellularLocation>
</comment>
<dbReference type="AlphaFoldDB" id="A0A376B834"/>
<dbReference type="InterPro" id="IPR050186">
    <property type="entry name" value="TPT_transporter"/>
</dbReference>
<feature type="transmembrane region" description="Helical" evidence="5">
    <location>
        <begin position="128"/>
        <end position="146"/>
    </location>
</feature>
<evidence type="ECO:0000313" key="8">
    <source>
        <dbReference type="Proteomes" id="UP000262825"/>
    </source>
</evidence>
<dbReference type="VEuPathDB" id="FungiDB:SCODWIG_02532"/>
<gene>
    <name evidence="7" type="ORF">SCODWIG_02532</name>
</gene>
<evidence type="ECO:0000256" key="1">
    <source>
        <dbReference type="ARBA" id="ARBA00004141"/>
    </source>
</evidence>
<dbReference type="OrthoDB" id="1588579at2759"/>
<proteinExistence type="predicted"/>
<protein>
    <recommendedName>
        <fullName evidence="6">Sugar phosphate transporter domain-containing protein</fullName>
    </recommendedName>
</protein>
<dbReference type="Pfam" id="PF03151">
    <property type="entry name" value="TPT"/>
    <property type="match status" value="1"/>
</dbReference>
<organism evidence="7 8">
    <name type="scientific">Saccharomycodes ludwigii</name>
    <dbReference type="NCBI Taxonomy" id="36035"/>
    <lineage>
        <taxon>Eukaryota</taxon>
        <taxon>Fungi</taxon>
        <taxon>Dikarya</taxon>
        <taxon>Ascomycota</taxon>
        <taxon>Saccharomycotina</taxon>
        <taxon>Saccharomycetes</taxon>
        <taxon>Saccharomycodales</taxon>
        <taxon>Saccharomycodaceae</taxon>
        <taxon>Saccharomycodes</taxon>
    </lineage>
</organism>
<feature type="transmembrane region" description="Helical" evidence="5">
    <location>
        <begin position="12"/>
        <end position="32"/>
    </location>
</feature>
<keyword evidence="8" id="KW-1185">Reference proteome</keyword>
<feature type="transmembrane region" description="Helical" evidence="5">
    <location>
        <begin position="293"/>
        <end position="311"/>
    </location>
</feature>
<feature type="transmembrane region" description="Helical" evidence="5">
    <location>
        <begin position="423"/>
        <end position="441"/>
    </location>
</feature>
<evidence type="ECO:0000256" key="5">
    <source>
        <dbReference type="SAM" id="Phobius"/>
    </source>
</evidence>
<evidence type="ECO:0000313" key="7">
    <source>
        <dbReference type="EMBL" id="SSD60771.1"/>
    </source>
</evidence>
<feature type="transmembrane region" description="Helical" evidence="5">
    <location>
        <begin position="152"/>
        <end position="176"/>
    </location>
</feature>